<comment type="similarity">
    <text evidence="2">Belongs to the major facilitator superfamily. MFSD6 family.</text>
</comment>
<sequence length="238" mass="27666">MFENNIIRNRRLARMAYINIIRYIGIAPINPFLPTIAKQRGIPVLVIGILFTFMPIFNIVARPITGYITDRWRCRKQVFLGASLLNAFFTPLIHFTPDFNDNGHAEDLEIMTHWKFWIFVATITVRMLLWMVGDVLQDTICLEILGDDKKSYGRQRVWGAVGWGTSTLLVGACVDWYSVDKEHKNYLPAYLIAMAFLICHFIVASQLDVSPKNTYEAHENVYRYCSLYVRPLYIEKFK</sequence>
<evidence type="ECO:0000256" key="4">
    <source>
        <dbReference type="ARBA" id="ARBA00022989"/>
    </source>
</evidence>
<dbReference type="InterPro" id="IPR051717">
    <property type="entry name" value="MFS_MFSD6"/>
</dbReference>
<dbReference type="PANTHER" id="PTHR16172:SF30">
    <property type="entry name" value="SUGAR BABY, ISOFORM C"/>
    <property type="match status" value="1"/>
</dbReference>
<dbReference type="OrthoDB" id="10029266at2759"/>
<keyword evidence="4 6" id="KW-1133">Transmembrane helix</keyword>
<reference evidence="9" key="1">
    <citation type="submission" date="2010-06" db="EMBL/GenBank/DDBJ databases">
        <authorList>
            <person name="Jiang H."/>
            <person name="Abraham K."/>
            <person name="Ali S."/>
            <person name="Alsbrooks S.L."/>
            <person name="Anim B.N."/>
            <person name="Anosike U.S."/>
            <person name="Attaway T."/>
            <person name="Bandaranaike D.P."/>
            <person name="Battles P.K."/>
            <person name="Bell S.N."/>
            <person name="Bell A.V."/>
            <person name="Beltran B."/>
            <person name="Bickham C."/>
            <person name="Bustamante Y."/>
            <person name="Caleb T."/>
            <person name="Canada A."/>
            <person name="Cardenas V."/>
            <person name="Carter K."/>
            <person name="Chacko J."/>
            <person name="Chandrabose M.N."/>
            <person name="Chavez D."/>
            <person name="Chavez A."/>
            <person name="Chen L."/>
            <person name="Chu H.-S."/>
            <person name="Claassen K.J."/>
            <person name="Cockrell R."/>
            <person name="Collins M."/>
            <person name="Cooper J.A."/>
            <person name="Cree A."/>
            <person name="Curry S.M."/>
            <person name="Da Y."/>
            <person name="Dao M.D."/>
            <person name="Das B."/>
            <person name="Davila M.-L."/>
            <person name="Davy-Carroll L."/>
            <person name="Denson S."/>
            <person name="Dinh H."/>
            <person name="Ebong V.E."/>
            <person name="Edwards J.R."/>
            <person name="Egan A."/>
            <person name="El-Daye J."/>
            <person name="Escobedo L."/>
            <person name="Fernandez S."/>
            <person name="Fernando P.R."/>
            <person name="Flagg N."/>
            <person name="Forbes L.D."/>
            <person name="Fowler R.G."/>
            <person name="Fu Q."/>
            <person name="Gabisi R.A."/>
            <person name="Ganer J."/>
            <person name="Garbino Pronczuk A."/>
            <person name="Garcia R.M."/>
            <person name="Garner T."/>
            <person name="Garrett T.E."/>
            <person name="Gonzalez D.A."/>
            <person name="Hamid H."/>
            <person name="Hawkins E.S."/>
            <person name="Hirani K."/>
            <person name="Hogues M.E."/>
            <person name="Hollins B."/>
            <person name="Hsiao C.-H."/>
            <person name="Jabil R."/>
            <person name="James M.L."/>
            <person name="Jhangiani S.N."/>
            <person name="Johnson B."/>
            <person name="Johnson Q."/>
            <person name="Joshi V."/>
            <person name="Kalu J.B."/>
            <person name="Kam C."/>
            <person name="Kashfia A."/>
            <person name="Keebler J."/>
            <person name="Kisamo H."/>
            <person name="Kovar C.L."/>
            <person name="Lago L.A."/>
            <person name="Lai C.-Y."/>
            <person name="Laidlaw J."/>
            <person name="Lara F."/>
            <person name="Le T.-K."/>
            <person name="Lee S.L."/>
            <person name="Legall F.H."/>
            <person name="Lemon S.J."/>
            <person name="Lewis L.R."/>
            <person name="Li B."/>
            <person name="Liu Y."/>
            <person name="Liu Y.-S."/>
            <person name="Lopez J."/>
            <person name="Lozado R.J."/>
            <person name="Lu J."/>
            <person name="Madu R.C."/>
            <person name="Maheshwari M."/>
            <person name="Maheshwari R."/>
            <person name="Malloy K."/>
            <person name="Martinez E."/>
            <person name="Mathew T."/>
            <person name="Mercado I.C."/>
            <person name="Mercado C."/>
            <person name="Meyer B."/>
            <person name="Montgomery K."/>
            <person name="Morgan M.B."/>
            <person name="Munidasa M."/>
            <person name="Nazareth L.V."/>
            <person name="Nelson J."/>
            <person name="Ng B.M."/>
            <person name="Nguyen N.B."/>
            <person name="Nguyen P.Q."/>
            <person name="Nguyen T."/>
            <person name="Obregon M."/>
            <person name="Okwuonu G.O."/>
            <person name="Onwere C.G."/>
            <person name="Orozco G."/>
            <person name="Parra A."/>
            <person name="Patel S."/>
            <person name="Patil S."/>
            <person name="Perez A."/>
            <person name="Perez Y."/>
            <person name="Pham C."/>
            <person name="Primus E.L."/>
            <person name="Pu L.-L."/>
            <person name="Puazo M."/>
            <person name="Qin X."/>
            <person name="Quiroz J.B."/>
            <person name="Reese J."/>
            <person name="Richards S."/>
            <person name="Rives C.M."/>
            <person name="Robberts R."/>
            <person name="Ruiz S.J."/>
            <person name="Ruiz M.J."/>
            <person name="Santibanez J."/>
            <person name="Schneider B.W."/>
            <person name="Sisson I."/>
            <person name="Smith M."/>
            <person name="Sodergren E."/>
            <person name="Song X.-Z."/>
            <person name="Song B.B."/>
            <person name="Summersgill H."/>
            <person name="Thelus R."/>
            <person name="Thornton R.D."/>
            <person name="Trejos Z.Y."/>
            <person name="Usmani K."/>
            <person name="Vattathil S."/>
            <person name="Villasana D."/>
            <person name="Walker D.L."/>
            <person name="Wang S."/>
            <person name="Wang K."/>
            <person name="White C.S."/>
            <person name="Williams A.C."/>
            <person name="Williamson J."/>
            <person name="Wilson K."/>
            <person name="Woghiren I.O."/>
            <person name="Woodworth J.R."/>
            <person name="Worley K.C."/>
            <person name="Wright R.A."/>
            <person name="Wu W."/>
            <person name="Young L."/>
            <person name="Zhang L."/>
            <person name="Zhang J."/>
            <person name="Zhu Y."/>
            <person name="Muzny D.M."/>
            <person name="Weinstock G."/>
            <person name="Gibbs R.A."/>
        </authorList>
    </citation>
    <scope>NUCLEOTIDE SEQUENCE [LARGE SCALE GENOMIC DNA]</scope>
    <source>
        <strain evidence="9">LSR1</strain>
    </source>
</reference>
<organism evidence="8 9">
    <name type="scientific">Acyrthosiphon pisum</name>
    <name type="common">Pea aphid</name>
    <dbReference type="NCBI Taxonomy" id="7029"/>
    <lineage>
        <taxon>Eukaryota</taxon>
        <taxon>Metazoa</taxon>
        <taxon>Ecdysozoa</taxon>
        <taxon>Arthropoda</taxon>
        <taxon>Hexapoda</taxon>
        <taxon>Insecta</taxon>
        <taxon>Pterygota</taxon>
        <taxon>Neoptera</taxon>
        <taxon>Paraneoptera</taxon>
        <taxon>Hemiptera</taxon>
        <taxon>Sternorrhyncha</taxon>
        <taxon>Aphidomorpha</taxon>
        <taxon>Aphidoidea</taxon>
        <taxon>Aphididae</taxon>
        <taxon>Macrosiphini</taxon>
        <taxon>Acyrthosiphon</taxon>
    </lineage>
</organism>
<dbReference type="InterPro" id="IPR036259">
    <property type="entry name" value="MFS_trans_sf"/>
</dbReference>
<evidence type="ECO:0000256" key="6">
    <source>
        <dbReference type="SAM" id="Phobius"/>
    </source>
</evidence>
<dbReference type="AlphaFoldDB" id="A0A8R2NR87"/>
<evidence type="ECO:0000313" key="9">
    <source>
        <dbReference type="Proteomes" id="UP000007819"/>
    </source>
</evidence>
<evidence type="ECO:0000256" key="2">
    <source>
        <dbReference type="ARBA" id="ARBA00005241"/>
    </source>
</evidence>
<evidence type="ECO:0000256" key="1">
    <source>
        <dbReference type="ARBA" id="ARBA00004141"/>
    </source>
</evidence>
<dbReference type="GeneID" id="115033062"/>
<dbReference type="KEGG" id="api:115033062"/>
<feature type="transmembrane region" description="Helical" evidence="6">
    <location>
        <begin position="77"/>
        <end position="96"/>
    </location>
</feature>
<protein>
    <recommendedName>
        <fullName evidence="7">Major facilitator superfamily associated domain-containing protein</fullName>
    </recommendedName>
</protein>
<feature type="domain" description="Major facilitator superfamily associated" evidence="7">
    <location>
        <begin position="23"/>
        <end position="210"/>
    </location>
</feature>
<accession>A0A8R2NR87</accession>
<evidence type="ECO:0000259" key="7">
    <source>
        <dbReference type="Pfam" id="PF12832"/>
    </source>
</evidence>
<dbReference type="Pfam" id="PF12832">
    <property type="entry name" value="MFS_1_like"/>
    <property type="match status" value="1"/>
</dbReference>
<name>A0A8R2NR87_ACYPI</name>
<feature type="transmembrane region" description="Helical" evidence="6">
    <location>
        <begin position="185"/>
        <end position="203"/>
    </location>
</feature>
<dbReference type="GO" id="GO:0016020">
    <property type="term" value="C:membrane"/>
    <property type="evidence" value="ECO:0007669"/>
    <property type="project" value="UniProtKB-SubCell"/>
</dbReference>
<keyword evidence="5 6" id="KW-0472">Membrane</keyword>
<dbReference type="Gene3D" id="1.20.1250.20">
    <property type="entry name" value="MFS general substrate transporter like domains"/>
    <property type="match status" value="1"/>
</dbReference>
<dbReference type="SUPFAM" id="SSF103473">
    <property type="entry name" value="MFS general substrate transporter"/>
    <property type="match status" value="1"/>
</dbReference>
<feature type="transmembrane region" description="Helical" evidence="6">
    <location>
        <begin position="42"/>
        <end position="65"/>
    </location>
</feature>
<comment type="subcellular location">
    <subcellularLocation>
        <location evidence="1">Membrane</location>
        <topology evidence="1">Multi-pass membrane protein</topology>
    </subcellularLocation>
</comment>
<evidence type="ECO:0000256" key="5">
    <source>
        <dbReference type="ARBA" id="ARBA00023136"/>
    </source>
</evidence>
<evidence type="ECO:0000313" key="8">
    <source>
        <dbReference type="EnsemblMetazoa" id="XP_029346217.1"/>
    </source>
</evidence>
<dbReference type="PANTHER" id="PTHR16172">
    <property type="entry name" value="MAJOR FACILITATOR SUPERFAMILY DOMAIN-CONTAINING PROTEIN 6-LIKE"/>
    <property type="match status" value="1"/>
</dbReference>
<evidence type="ECO:0000256" key="3">
    <source>
        <dbReference type="ARBA" id="ARBA00022692"/>
    </source>
</evidence>
<proteinExistence type="inferred from homology"/>
<feature type="transmembrane region" description="Helical" evidence="6">
    <location>
        <begin position="157"/>
        <end position="179"/>
    </location>
</feature>
<dbReference type="InterPro" id="IPR024989">
    <property type="entry name" value="MFS_assoc_dom"/>
</dbReference>
<dbReference type="Proteomes" id="UP000007819">
    <property type="component" value="Chromosome A2"/>
</dbReference>
<dbReference type="RefSeq" id="XP_029346217.1">
    <property type="nucleotide sequence ID" value="XM_029490357.1"/>
</dbReference>
<dbReference type="EnsemblMetazoa" id="XM_029490357.1">
    <property type="protein sequence ID" value="XP_029346217.1"/>
    <property type="gene ID" value="LOC115033062"/>
</dbReference>
<feature type="transmembrane region" description="Helical" evidence="6">
    <location>
        <begin position="116"/>
        <end position="136"/>
    </location>
</feature>
<keyword evidence="3 6" id="KW-0812">Transmembrane</keyword>
<keyword evidence="9" id="KW-1185">Reference proteome</keyword>
<reference evidence="8" key="2">
    <citation type="submission" date="2022-06" db="UniProtKB">
        <authorList>
            <consortium name="EnsemblMetazoa"/>
        </authorList>
    </citation>
    <scope>IDENTIFICATION</scope>
</reference>